<keyword evidence="12" id="KW-1185">Reference proteome</keyword>
<dbReference type="InterPro" id="IPR051979">
    <property type="entry name" value="B-box_zinc_finger"/>
</dbReference>
<evidence type="ECO:0000256" key="8">
    <source>
        <dbReference type="ARBA" id="ARBA00023242"/>
    </source>
</evidence>
<evidence type="ECO:0000256" key="3">
    <source>
        <dbReference type="ARBA" id="ARBA00022737"/>
    </source>
</evidence>
<accession>A0AAX6ECN1</accession>
<keyword evidence="6" id="KW-0805">Transcription regulation</keyword>
<evidence type="ECO:0000313" key="11">
    <source>
        <dbReference type="EMBL" id="KAJ6801755.1"/>
    </source>
</evidence>
<evidence type="ECO:0000256" key="9">
    <source>
        <dbReference type="PROSITE-ProRule" id="PRU00024"/>
    </source>
</evidence>
<dbReference type="CDD" id="cd19821">
    <property type="entry name" value="Bbox1_BBX-like"/>
    <property type="match status" value="2"/>
</dbReference>
<evidence type="ECO:0000256" key="4">
    <source>
        <dbReference type="ARBA" id="ARBA00022771"/>
    </source>
</evidence>
<dbReference type="AlphaFoldDB" id="A0AAX6ECN1"/>
<feature type="domain" description="B box-type" evidence="10">
    <location>
        <begin position="1"/>
        <end position="47"/>
    </location>
</feature>
<dbReference type="InterPro" id="IPR049808">
    <property type="entry name" value="CONSTANS-like_Bbox1"/>
</dbReference>
<organism evidence="11 12">
    <name type="scientific">Iris pallida</name>
    <name type="common">Sweet iris</name>
    <dbReference type="NCBI Taxonomy" id="29817"/>
    <lineage>
        <taxon>Eukaryota</taxon>
        <taxon>Viridiplantae</taxon>
        <taxon>Streptophyta</taxon>
        <taxon>Embryophyta</taxon>
        <taxon>Tracheophyta</taxon>
        <taxon>Spermatophyta</taxon>
        <taxon>Magnoliopsida</taxon>
        <taxon>Liliopsida</taxon>
        <taxon>Asparagales</taxon>
        <taxon>Iridaceae</taxon>
        <taxon>Iridoideae</taxon>
        <taxon>Irideae</taxon>
        <taxon>Iris</taxon>
    </lineage>
</organism>
<reference evidence="11" key="2">
    <citation type="submission" date="2023-04" db="EMBL/GenBank/DDBJ databases">
        <authorList>
            <person name="Bruccoleri R.E."/>
            <person name="Oakeley E.J."/>
            <person name="Faust A.-M."/>
            <person name="Dessus-Babus S."/>
            <person name="Altorfer M."/>
            <person name="Burckhardt D."/>
            <person name="Oertli M."/>
            <person name="Naumann U."/>
            <person name="Petersen F."/>
            <person name="Wong J."/>
        </authorList>
    </citation>
    <scope>NUCLEOTIDE SEQUENCE</scope>
    <source>
        <strain evidence="11">GSM-AAB239-AS_SAM_17_03QT</strain>
        <tissue evidence="11">Leaf</tissue>
    </source>
</reference>
<evidence type="ECO:0000256" key="1">
    <source>
        <dbReference type="ARBA" id="ARBA00004123"/>
    </source>
</evidence>
<sequence>MKIQCNVCGAAEAKMLCCADDAALCWDCDEKVHAANRVAGKHHRVQLLPASRVPKCDICQEASGYFFCLEDRALLCRSCDVAIHTNNPYVSAHRRFLISGVQVGLEHAEPVPSAAKEQSNSVVESLANGSSSLPFSGESNNEGYSDQAIKNGYAGGSMGGNLPDWPLDDLFGFTDYNQNYGSPKADSGKLGSSEGSQPYFPADEALDMDECFGQVPELSYNAPEIPSPPTASGLHWQRNSHYHNNVDHAASVPDIYSSCQGRNQRFKLR</sequence>
<keyword evidence="4 9" id="KW-0863">Zinc-finger</keyword>
<comment type="caution">
    <text evidence="11">The sequence shown here is derived from an EMBL/GenBank/DDBJ whole genome shotgun (WGS) entry which is preliminary data.</text>
</comment>
<evidence type="ECO:0000256" key="2">
    <source>
        <dbReference type="ARBA" id="ARBA00022723"/>
    </source>
</evidence>
<keyword evidence="2" id="KW-0479">Metal-binding</keyword>
<dbReference type="GO" id="GO:0006355">
    <property type="term" value="P:regulation of DNA-templated transcription"/>
    <property type="evidence" value="ECO:0007669"/>
    <property type="project" value="TreeGrafter"/>
</dbReference>
<keyword evidence="5" id="KW-0862">Zinc</keyword>
<evidence type="ECO:0000256" key="5">
    <source>
        <dbReference type="ARBA" id="ARBA00022833"/>
    </source>
</evidence>
<keyword evidence="8" id="KW-0539">Nucleus</keyword>
<evidence type="ECO:0000259" key="10">
    <source>
        <dbReference type="PROSITE" id="PS50119"/>
    </source>
</evidence>
<dbReference type="GO" id="GO:0005634">
    <property type="term" value="C:nucleus"/>
    <property type="evidence" value="ECO:0007669"/>
    <property type="project" value="UniProtKB-SubCell"/>
</dbReference>
<feature type="domain" description="B box-type" evidence="10">
    <location>
        <begin position="51"/>
        <end position="98"/>
    </location>
</feature>
<evidence type="ECO:0000313" key="12">
    <source>
        <dbReference type="Proteomes" id="UP001140949"/>
    </source>
</evidence>
<keyword evidence="3" id="KW-0677">Repeat</keyword>
<dbReference type="GO" id="GO:0009640">
    <property type="term" value="P:photomorphogenesis"/>
    <property type="evidence" value="ECO:0007669"/>
    <property type="project" value="TreeGrafter"/>
</dbReference>
<dbReference type="FunFam" id="3.30.160.60:FF:000589">
    <property type="entry name" value="B-box zinc finger protein 22"/>
    <property type="match status" value="1"/>
</dbReference>
<dbReference type="PROSITE" id="PS50119">
    <property type="entry name" value="ZF_BBOX"/>
    <property type="match status" value="2"/>
</dbReference>
<dbReference type="Proteomes" id="UP001140949">
    <property type="component" value="Unassembled WGS sequence"/>
</dbReference>
<gene>
    <name evidence="11" type="ORF">M6B38_195935</name>
</gene>
<evidence type="ECO:0000256" key="7">
    <source>
        <dbReference type="ARBA" id="ARBA00023163"/>
    </source>
</evidence>
<proteinExistence type="predicted"/>
<keyword evidence="7" id="KW-0804">Transcription</keyword>
<protein>
    <submittedName>
        <fullName evidence="11">B-box zinc finger protein 22-like</fullName>
    </submittedName>
</protein>
<reference evidence="11" key="1">
    <citation type="journal article" date="2023" name="GigaByte">
        <title>Genome assembly of the bearded iris, Iris pallida Lam.</title>
        <authorList>
            <person name="Bruccoleri R.E."/>
            <person name="Oakeley E.J."/>
            <person name="Faust A.M.E."/>
            <person name="Altorfer M."/>
            <person name="Dessus-Babus S."/>
            <person name="Burckhardt D."/>
            <person name="Oertli M."/>
            <person name="Naumann U."/>
            <person name="Petersen F."/>
            <person name="Wong J."/>
        </authorList>
    </citation>
    <scope>NUCLEOTIDE SEQUENCE</scope>
    <source>
        <strain evidence="11">GSM-AAB239-AS_SAM_17_03QT</strain>
    </source>
</reference>
<dbReference type="SMART" id="SM00336">
    <property type="entry name" value="BBOX"/>
    <property type="match status" value="2"/>
</dbReference>
<dbReference type="EMBL" id="JANAVB010037620">
    <property type="protein sequence ID" value="KAJ6801755.1"/>
    <property type="molecule type" value="Genomic_DNA"/>
</dbReference>
<dbReference type="PANTHER" id="PTHR31832:SF68">
    <property type="entry name" value="B-BOX ZINC FINGER PROTEIN 22"/>
    <property type="match status" value="1"/>
</dbReference>
<dbReference type="Pfam" id="PF00643">
    <property type="entry name" value="zf-B_box"/>
    <property type="match status" value="1"/>
</dbReference>
<dbReference type="GO" id="GO:0008270">
    <property type="term" value="F:zinc ion binding"/>
    <property type="evidence" value="ECO:0007669"/>
    <property type="project" value="UniProtKB-KW"/>
</dbReference>
<dbReference type="PANTHER" id="PTHR31832">
    <property type="entry name" value="B-BOX ZINC FINGER PROTEIN 22"/>
    <property type="match status" value="1"/>
</dbReference>
<comment type="subcellular location">
    <subcellularLocation>
        <location evidence="1">Nucleus</location>
    </subcellularLocation>
</comment>
<evidence type="ECO:0000256" key="6">
    <source>
        <dbReference type="ARBA" id="ARBA00023015"/>
    </source>
</evidence>
<dbReference type="InterPro" id="IPR000315">
    <property type="entry name" value="Znf_B-box"/>
</dbReference>
<dbReference type="Gene3D" id="3.30.160.60">
    <property type="entry name" value="Classic Zinc Finger"/>
    <property type="match status" value="1"/>
</dbReference>
<name>A0AAX6ECN1_IRIPA</name>